<dbReference type="Gene3D" id="1.20.1250.20">
    <property type="entry name" value="MFS general substrate transporter like domains"/>
    <property type="match status" value="1"/>
</dbReference>
<evidence type="ECO:0000313" key="3">
    <source>
        <dbReference type="Proteomes" id="UP000831787"/>
    </source>
</evidence>
<dbReference type="InterPro" id="IPR036259">
    <property type="entry name" value="MFS_trans_sf"/>
</dbReference>
<evidence type="ECO:0008006" key="4">
    <source>
        <dbReference type="Google" id="ProtNLM"/>
    </source>
</evidence>
<sequence length="75" mass="8026">MSPCIITLRHQLSPSHLLGRVQATSRFMTWLLMPAASLTAGLLADQFTTSTAIGIGGIIAAGASFFYLHPSLHMK</sequence>
<keyword evidence="1" id="KW-0812">Transmembrane</keyword>
<name>A0ABY4EFN0_9BACI</name>
<keyword evidence="1" id="KW-0472">Membrane</keyword>
<reference evidence="2 3" key="1">
    <citation type="submission" date="2022-04" db="EMBL/GenBank/DDBJ databases">
        <title>Halobacillus sp. isolated from saltern.</title>
        <authorList>
            <person name="Won M."/>
            <person name="Lee C.-M."/>
            <person name="Woen H.-Y."/>
            <person name="Kwon S.-W."/>
        </authorList>
    </citation>
    <scope>NUCLEOTIDE SEQUENCE [LARGE SCALE GENOMIC DNA]</scope>
    <source>
        <strain evidence="2 3">SSBR10-3</strain>
    </source>
</reference>
<dbReference type="SUPFAM" id="SSF103473">
    <property type="entry name" value="MFS general substrate transporter"/>
    <property type="match status" value="1"/>
</dbReference>
<dbReference type="Proteomes" id="UP000831787">
    <property type="component" value="Chromosome"/>
</dbReference>
<organism evidence="2 3">
    <name type="scientific">Halobacillus salinarum</name>
    <dbReference type="NCBI Taxonomy" id="2932257"/>
    <lineage>
        <taxon>Bacteria</taxon>
        <taxon>Bacillati</taxon>
        <taxon>Bacillota</taxon>
        <taxon>Bacilli</taxon>
        <taxon>Bacillales</taxon>
        <taxon>Bacillaceae</taxon>
        <taxon>Halobacillus</taxon>
    </lineage>
</organism>
<evidence type="ECO:0000313" key="2">
    <source>
        <dbReference type="EMBL" id="UOQ42852.1"/>
    </source>
</evidence>
<proteinExistence type="predicted"/>
<dbReference type="EMBL" id="CP095073">
    <property type="protein sequence ID" value="UOQ42852.1"/>
    <property type="molecule type" value="Genomic_DNA"/>
</dbReference>
<feature type="transmembrane region" description="Helical" evidence="1">
    <location>
        <begin position="27"/>
        <end position="44"/>
    </location>
</feature>
<gene>
    <name evidence="2" type="ORF">MUN89_12860</name>
</gene>
<keyword evidence="1" id="KW-1133">Transmembrane helix</keyword>
<accession>A0ABY4EFN0</accession>
<evidence type="ECO:0000256" key="1">
    <source>
        <dbReference type="SAM" id="Phobius"/>
    </source>
</evidence>
<feature type="transmembrane region" description="Helical" evidence="1">
    <location>
        <begin position="50"/>
        <end position="68"/>
    </location>
</feature>
<keyword evidence="3" id="KW-1185">Reference proteome</keyword>
<protein>
    <recommendedName>
        <fullName evidence="4">MFS transporter</fullName>
    </recommendedName>
</protein>
<dbReference type="RefSeq" id="WP_244708212.1">
    <property type="nucleotide sequence ID" value="NZ_CP095073.1"/>
</dbReference>